<feature type="compositionally biased region" description="Low complexity" evidence="5">
    <location>
        <begin position="488"/>
        <end position="501"/>
    </location>
</feature>
<evidence type="ECO:0000313" key="8">
    <source>
        <dbReference type="EMBL" id="TWU51855.1"/>
    </source>
</evidence>
<dbReference type="Gene3D" id="1.10.510.10">
    <property type="entry name" value="Transferase(Phosphotransferase) domain 1"/>
    <property type="match status" value="1"/>
</dbReference>
<keyword evidence="3 8" id="KW-0418">Kinase</keyword>
<keyword evidence="6" id="KW-0812">Transmembrane</keyword>
<dbReference type="SUPFAM" id="SSF63829">
    <property type="entry name" value="Calcium-dependent phosphotriesterase"/>
    <property type="match status" value="1"/>
</dbReference>
<comment type="caution">
    <text evidence="8">The sequence shown here is derived from an EMBL/GenBank/DDBJ whole genome shotgun (WGS) entry which is preliminary data.</text>
</comment>
<dbReference type="PROSITE" id="PS00108">
    <property type="entry name" value="PROTEIN_KINASE_ST"/>
    <property type="match status" value="1"/>
</dbReference>
<dbReference type="PANTHER" id="PTHR43289:SF6">
    <property type="entry name" value="SERINE_THREONINE-PROTEIN KINASE NEKL-3"/>
    <property type="match status" value="1"/>
</dbReference>
<keyword evidence="1 8" id="KW-0808">Transferase</keyword>
<keyword evidence="2" id="KW-0547">Nucleotide-binding</keyword>
<dbReference type="CDD" id="cd14014">
    <property type="entry name" value="STKc_PknB_like"/>
    <property type="match status" value="1"/>
</dbReference>
<dbReference type="Gene3D" id="3.30.200.20">
    <property type="entry name" value="Phosphorylase Kinase, domain 1"/>
    <property type="match status" value="1"/>
</dbReference>
<sequence length="1321" mass="146825">MPRPTSTSEPCPTTDTLRRCAEGKLDSDDLEIVIDHIDECESCQNRVEELDSNPHPPLQQLKNRPIEPTDHTIFRLLSARRDPSHRKTISSPIPDRIGPYAVKRLIAVGGMGSIYEGRHVNLGRSVAIKWLNGERTLSRRRAQQVLREWRAHGRLMHPNIVTATDAGLIEGCPYLITELIDGLDLSRLIKKSGSLSIIEAVTITRDVAVAMDYAHQEGVAHLDIKPSNIMLDRGGVVKLLDLGTAQTVNPETESTESHRGANVIDDFGTLGFLAPERINASQDGVSLEIHDQFAADIYSLGCTLQYLLTTSAPFGNLPSTTGSTGRIVELIAGHRHQKPPRIELDATQGSDAQQQSVQLLIDSMLAKDPTARPRTMKDVSRALSEILDQDATPDGDLRADLSKLILSASEPNDWPEASGQTVGLTDLIRPAKRNRLSRLLVIGLFALALVLFSTTFQFLVNRSVRIRATSNVSSASVALIPRLSLPGNTSTELSSSNLNSTKDGSEFADNQNEPNKILPTVTRRSPYGYTVLGTEYHGFLKFEAETNTEFASQSERLLSRLQVSDPTIKLAAVSTVSPHDQILDMAWSHDGTRLAVLTIRNRIRVYNWDGKQFTLHYTMRGDGPSQWARAICWNPVDGSLIAASYNFVGLIRFGSNHRTTVDVQPVSFDGITSIRTVTDQGRVLILVATQNQLHCYDPEVRDVQDPFARIDVLNFDSVSDRPSCLLQTPAGIEHWIANFGLPQESQKQASTDVDLAENDTDDSAESPKWSWRLVGAHPIADSKSIIDLRYAADDEHYVMRTEKEFSFHLLNDGTRVACIPRGETISNHYQVMPASRDSKFTILQGFVNHLELRQAADYPLSGKFSAKTTRCPGDRLLFPRVAIHPAQDRLAVAWRGHAEVWNHRLETISRLPRCDAFIDATPSPLRSGFAMFRHDGSGIAIDGRGTFSSQPIPRAPPNEEHFRETNVARFCVPNGKLLQTSNSQRRYMLRDVSWIDQATDKEPTTKLNRKQTSFSISILPKPLFHELSKQLRDADPREETDWRYCCITRVDHDGRIENLFVRTTTGQPARLSVARDRPWFCESDGSGQIVVHEVSEAKSRVLFQHRVENIGNAPAVRISHDGSSIFLASSFDDGVEIRAIQSSTGNKIWQVKTSQLAGFSNLTIDSVGNIVVINANTWLKLDPTTGRVVTEIDPGQRYGLRHDGASQNPIDQGFVSWIRSAHIYPAAIWNADAELQAMVFATEPNSWVSISPDGEVLDSVQSDPVIDRFTSTDGNNYEPAVWASGFERTTYRPEQSLTFVCTHESDRCTFVPLAMFSSQNE</sequence>
<feature type="compositionally biased region" description="Acidic residues" evidence="5">
    <location>
        <begin position="754"/>
        <end position="764"/>
    </location>
</feature>
<reference evidence="8 9" key="1">
    <citation type="submission" date="2019-02" db="EMBL/GenBank/DDBJ databases">
        <title>Deep-cultivation of Planctomycetes and their phenomic and genomic characterization uncovers novel biology.</title>
        <authorList>
            <person name="Wiegand S."/>
            <person name="Jogler M."/>
            <person name="Boedeker C."/>
            <person name="Pinto D."/>
            <person name="Vollmers J."/>
            <person name="Rivas-Marin E."/>
            <person name="Kohn T."/>
            <person name="Peeters S.H."/>
            <person name="Heuer A."/>
            <person name="Rast P."/>
            <person name="Oberbeckmann S."/>
            <person name="Bunk B."/>
            <person name="Jeske O."/>
            <person name="Meyerdierks A."/>
            <person name="Storesund J.E."/>
            <person name="Kallscheuer N."/>
            <person name="Luecker S."/>
            <person name="Lage O.M."/>
            <person name="Pohl T."/>
            <person name="Merkel B.J."/>
            <person name="Hornburger P."/>
            <person name="Mueller R.-W."/>
            <person name="Bruemmer F."/>
            <person name="Labrenz M."/>
            <person name="Spormann A.M."/>
            <person name="Op Den Camp H."/>
            <person name="Overmann J."/>
            <person name="Amann R."/>
            <person name="Jetten M.S.M."/>
            <person name="Mascher T."/>
            <person name="Medema M.H."/>
            <person name="Devos D.P."/>
            <person name="Kaster A.-K."/>
            <person name="Ovreas L."/>
            <person name="Rohde M."/>
            <person name="Galperin M.Y."/>
            <person name="Jogler C."/>
        </authorList>
    </citation>
    <scope>NUCLEOTIDE SEQUENCE [LARGE SCALE GENOMIC DNA]</scope>
    <source>
        <strain evidence="8 9">Poly59</strain>
    </source>
</reference>
<dbReference type="Pfam" id="PF00069">
    <property type="entry name" value="Pkinase"/>
    <property type="match status" value="1"/>
</dbReference>
<dbReference type="InterPro" id="IPR015943">
    <property type="entry name" value="WD40/YVTN_repeat-like_dom_sf"/>
</dbReference>
<evidence type="ECO:0000256" key="3">
    <source>
        <dbReference type="ARBA" id="ARBA00022777"/>
    </source>
</evidence>
<dbReference type="GO" id="GO:0005524">
    <property type="term" value="F:ATP binding"/>
    <property type="evidence" value="ECO:0007669"/>
    <property type="project" value="UniProtKB-KW"/>
</dbReference>
<feature type="transmembrane region" description="Helical" evidence="6">
    <location>
        <begin position="439"/>
        <end position="460"/>
    </location>
</feature>
<name>A0A5C6ET50_9BACT</name>
<evidence type="ECO:0000256" key="4">
    <source>
        <dbReference type="ARBA" id="ARBA00022840"/>
    </source>
</evidence>
<evidence type="ECO:0000256" key="6">
    <source>
        <dbReference type="SAM" id="Phobius"/>
    </source>
</evidence>
<evidence type="ECO:0000313" key="9">
    <source>
        <dbReference type="Proteomes" id="UP000317977"/>
    </source>
</evidence>
<dbReference type="EC" id="2.7.11.1" evidence="8"/>
<dbReference type="PROSITE" id="PS50011">
    <property type="entry name" value="PROTEIN_KINASE_DOM"/>
    <property type="match status" value="1"/>
</dbReference>
<keyword evidence="4" id="KW-0067">ATP-binding</keyword>
<dbReference type="Gene3D" id="2.130.10.10">
    <property type="entry name" value="YVTN repeat-like/Quinoprotein amine dehydrogenase"/>
    <property type="match status" value="1"/>
</dbReference>
<evidence type="ECO:0000256" key="5">
    <source>
        <dbReference type="SAM" id="MobiDB-lite"/>
    </source>
</evidence>
<feature type="region of interest" description="Disordered" evidence="5">
    <location>
        <begin position="747"/>
        <end position="766"/>
    </location>
</feature>
<keyword evidence="6" id="KW-0472">Membrane</keyword>
<proteinExistence type="predicted"/>
<dbReference type="SUPFAM" id="SSF56112">
    <property type="entry name" value="Protein kinase-like (PK-like)"/>
    <property type="match status" value="1"/>
</dbReference>
<organism evidence="8 9">
    <name type="scientific">Rubripirellula reticaptiva</name>
    <dbReference type="NCBI Taxonomy" id="2528013"/>
    <lineage>
        <taxon>Bacteria</taxon>
        <taxon>Pseudomonadati</taxon>
        <taxon>Planctomycetota</taxon>
        <taxon>Planctomycetia</taxon>
        <taxon>Pirellulales</taxon>
        <taxon>Pirellulaceae</taxon>
        <taxon>Rubripirellula</taxon>
    </lineage>
</organism>
<evidence type="ECO:0000256" key="2">
    <source>
        <dbReference type="ARBA" id="ARBA00022741"/>
    </source>
</evidence>
<dbReference type="SMART" id="SM00220">
    <property type="entry name" value="S_TKc"/>
    <property type="match status" value="1"/>
</dbReference>
<dbReference type="InterPro" id="IPR008271">
    <property type="entry name" value="Ser/Thr_kinase_AS"/>
</dbReference>
<feature type="domain" description="Protein kinase" evidence="7">
    <location>
        <begin position="100"/>
        <end position="387"/>
    </location>
</feature>
<gene>
    <name evidence="8" type="primary">pknH_2</name>
    <name evidence="8" type="ORF">Poly59_34500</name>
</gene>
<dbReference type="Proteomes" id="UP000317977">
    <property type="component" value="Unassembled WGS sequence"/>
</dbReference>
<keyword evidence="6" id="KW-1133">Transmembrane helix</keyword>
<dbReference type="GO" id="GO:0004674">
    <property type="term" value="F:protein serine/threonine kinase activity"/>
    <property type="evidence" value="ECO:0007669"/>
    <property type="project" value="UniProtKB-EC"/>
</dbReference>
<dbReference type="EMBL" id="SJPX01000003">
    <property type="protein sequence ID" value="TWU51855.1"/>
    <property type="molecule type" value="Genomic_DNA"/>
</dbReference>
<dbReference type="SUPFAM" id="SSF82171">
    <property type="entry name" value="DPP6 N-terminal domain-like"/>
    <property type="match status" value="1"/>
</dbReference>
<dbReference type="RefSeq" id="WP_146535118.1">
    <property type="nucleotide sequence ID" value="NZ_SJPX01000003.1"/>
</dbReference>
<evidence type="ECO:0000259" key="7">
    <source>
        <dbReference type="PROSITE" id="PS50011"/>
    </source>
</evidence>
<dbReference type="InterPro" id="IPR011009">
    <property type="entry name" value="Kinase-like_dom_sf"/>
</dbReference>
<protein>
    <submittedName>
        <fullName evidence="8">Serine/threonine-protein kinase PknH</fullName>
        <ecNumber evidence="8">2.7.11.1</ecNumber>
    </submittedName>
</protein>
<accession>A0A5C6ET50</accession>
<dbReference type="PANTHER" id="PTHR43289">
    <property type="entry name" value="MITOGEN-ACTIVATED PROTEIN KINASE KINASE KINASE 20-RELATED"/>
    <property type="match status" value="1"/>
</dbReference>
<keyword evidence="9" id="KW-1185">Reference proteome</keyword>
<dbReference type="InterPro" id="IPR000719">
    <property type="entry name" value="Prot_kinase_dom"/>
</dbReference>
<feature type="region of interest" description="Disordered" evidence="5">
    <location>
        <begin position="488"/>
        <end position="520"/>
    </location>
</feature>
<evidence type="ECO:0000256" key="1">
    <source>
        <dbReference type="ARBA" id="ARBA00022679"/>
    </source>
</evidence>
<dbReference type="OrthoDB" id="6111975at2"/>